<evidence type="ECO:0000313" key="1">
    <source>
        <dbReference type="EMBL" id="KGN47211.1"/>
    </source>
</evidence>
<dbReference type="Gramene" id="KGN47211">
    <property type="protein sequence ID" value="KGN47211"/>
    <property type="gene ID" value="Csa_6G205850"/>
</dbReference>
<reference evidence="1 2" key="2">
    <citation type="journal article" date="2009" name="PLoS ONE">
        <title>An integrated genetic and cytogenetic map of the cucumber genome.</title>
        <authorList>
            <person name="Ren Y."/>
            <person name="Zhang Z."/>
            <person name="Liu J."/>
            <person name="Staub J.E."/>
            <person name="Han Y."/>
            <person name="Cheng Z."/>
            <person name="Li X."/>
            <person name="Lu J."/>
            <person name="Miao H."/>
            <person name="Kang H."/>
            <person name="Xie B."/>
            <person name="Gu X."/>
            <person name="Wang X."/>
            <person name="Du Y."/>
            <person name="Jin W."/>
            <person name="Huang S."/>
        </authorList>
    </citation>
    <scope>NUCLEOTIDE SEQUENCE [LARGE SCALE GENOMIC DNA]</scope>
    <source>
        <strain evidence="2">cv. 9930</strain>
    </source>
</reference>
<sequence length="126" mass="13980">MTLKTETSAQTELPTLQKVYSIRLLEEACKERNMIAPDSSLPSINLTAQLKTQKDASNFSSESLCSYHPSFRGRGNQNNHVMDTFFIETGIITAGRNCQICGHLVTQLFGVTILIMGYQNGNNFTS</sequence>
<reference evidence="1 2" key="4">
    <citation type="journal article" date="2011" name="BMC Genomics">
        <title>RNA-Seq improves annotation of protein-coding genes in the cucumber genome.</title>
        <authorList>
            <person name="Li Z."/>
            <person name="Zhang Z."/>
            <person name="Yan P."/>
            <person name="Huang S."/>
            <person name="Fei Z."/>
            <person name="Lin K."/>
        </authorList>
    </citation>
    <scope>NUCLEOTIDE SEQUENCE [LARGE SCALE GENOMIC DNA]</scope>
    <source>
        <strain evidence="2">cv. 9930</strain>
    </source>
</reference>
<name>A0A0A0KHG0_CUCSA</name>
<reference evidence="1 2" key="3">
    <citation type="journal article" date="2010" name="BMC Genomics">
        <title>Transcriptome sequencing and comparative analysis of cucumber flowers with different sex types.</title>
        <authorList>
            <person name="Guo S."/>
            <person name="Zheng Y."/>
            <person name="Joung J.G."/>
            <person name="Liu S."/>
            <person name="Zhang Z."/>
            <person name="Crasta O.R."/>
            <person name="Sobral B.W."/>
            <person name="Xu Y."/>
            <person name="Huang S."/>
            <person name="Fei Z."/>
        </authorList>
    </citation>
    <scope>NUCLEOTIDE SEQUENCE [LARGE SCALE GENOMIC DNA]</scope>
    <source>
        <strain evidence="2">cv. 9930</strain>
    </source>
</reference>
<dbReference type="Proteomes" id="UP000029981">
    <property type="component" value="Chromosome 6"/>
</dbReference>
<protein>
    <submittedName>
        <fullName evidence="1">Uncharacterized protein</fullName>
    </submittedName>
</protein>
<gene>
    <name evidence="1" type="ORF">Csa_6G205850</name>
</gene>
<organism evidence="1 2">
    <name type="scientific">Cucumis sativus</name>
    <name type="common">Cucumber</name>
    <dbReference type="NCBI Taxonomy" id="3659"/>
    <lineage>
        <taxon>Eukaryota</taxon>
        <taxon>Viridiplantae</taxon>
        <taxon>Streptophyta</taxon>
        <taxon>Embryophyta</taxon>
        <taxon>Tracheophyta</taxon>
        <taxon>Spermatophyta</taxon>
        <taxon>Magnoliopsida</taxon>
        <taxon>eudicotyledons</taxon>
        <taxon>Gunneridae</taxon>
        <taxon>Pentapetalae</taxon>
        <taxon>rosids</taxon>
        <taxon>fabids</taxon>
        <taxon>Cucurbitales</taxon>
        <taxon>Cucurbitaceae</taxon>
        <taxon>Benincaseae</taxon>
        <taxon>Cucumis</taxon>
    </lineage>
</organism>
<accession>A0A0A0KHG0</accession>
<keyword evidence="2" id="KW-1185">Reference proteome</keyword>
<proteinExistence type="predicted"/>
<reference evidence="1 2" key="1">
    <citation type="journal article" date="2009" name="Nat. Genet.">
        <title>The genome of the cucumber, Cucumis sativus L.</title>
        <authorList>
            <person name="Huang S."/>
            <person name="Li R."/>
            <person name="Zhang Z."/>
            <person name="Li L."/>
            <person name="Gu X."/>
            <person name="Fan W."/>
            <person name="Lucas W.J."/>
            <person name="Wang X."/>
            <person name="Xie B."/>
            <person name="Ni P."/>
            <person name="Ren Y."/>
            <person name="Zhu H."/>
            <person name="Li J."/>
            <person name="Lin K."/>
            <person name="Jin W."/>
            <person name="Fei Z."/>
            <person name="Li G."/>
            <person name="Staub J."/>
            <person name="Kilian A."/>
            <person name="van der Vossen E.A."/>
            <person name="Wu Y."/>
            <person name="Guo J."/>
            <person name="He J."/>
            <person name="Jia Z."/>
            <person name="Ren Y."/>
            <person name="Tian G."/>
            <person name="Lu Y."/>
            <person name="Ruan J."/>
            <person name="Qian W."/>
            <person name="Wang M."/>
            <person name="Huang Q."/>
            <person name="Li B."/>
            <person name="Xuan Z."/>
            <person name="Cao J."/>
            <person name="Asan"/>
            <person name="Wu Z."/>
            <person name="Zhang J."/>
            <person name="Cai Q."/>
            <person name="Bai Y."/>
            <person name="Zhao B."/>
            <person name="Han Y."/>
            <person name="Li Y."/>
            <person name="Li X."/>
            <person name="Wang S."/>
            <person name="Shi Q."/>
            <person name="Liu S."/>
            <person name="Cho W.K."/>
            <person name="Kim J.Y."/>
            <person name="Xu Y."/>
            <person name="Heller-Uszynska K."/>
            <person name="Miao H."/>
            <person name="Cheng Z."/>
            <person name="Zhang S."/>
            <person name="Wu J."/>
            <person name="Yang Y."/>
            <person name="Kang H."/>
            <person name="Li M."/>
            <person name="Liang H."/>
            <person name="Ren X."/>
            <person name="Shi Z."/>
            <person name="Wen M."/>
            <person name="Jian M."/>
            <person name="Yang H."/>
            <person name="Zhang G."/>
            <person name="Yang Z."/>
            <person name="Chen R."/>
            <person name="Liu S."/>
            <person name="Li J."/>
            <person name="Ma L."/>
            <person name="Liu H."/>
            <person name="Zhou Y."/>
            <person name="Zhao J."/>
            <person name="Fang X."/>
            <person name="Li G."/>
            <person name="Fang L."/>
            <person name="Li Y."/>
            <person name="Liu D."/>
            <person name="Zheng H."/>
            <person name="Zhang Y."/>
            <person name="Qin N."/>
            <person name="Li Z."/>
            <person name="Yang G."/>
            <person name="Yang S."/>
            <person name="Bolund L."/>
            <person name="Kristiansen K."/>
            <person name="Zheng H."/>
            <person name="Li S."/>
            <person name="Zhang X."/>
            <person name="Yang H."/>
            <person name="Wang J."/>
            <person name="Sun R."/>
            <person name="Zhang B."/>
            <person name="Jiang S."/>
            <person name="Wang J."/>
            <person name="Du Y."/>
            <person name="Li S."/>
        </authorList>
    </citation>
    <scope>NUCLEOTIDE SEQUENCE [LARGE SCALE GENOMIC DNA]</scope>
    <source>
        <strain evidence="2">cv. 9930</strain>
    </source>
</reference>
<dbReference type="EMBL" id="CM002927">
    <property type="protein sequence ID" value="KGN47211.1"/>
    <property type="molecule type" value="Genomic_DNA"/>
</dbReference>
<evidence type="ECO:0000313" key="2">
    <source>
        <dbReference type="Proteomes" id="UP000029981"/>
    </source>
</evidence>
<dbReference type="AlphaFoldDB" id="A0A0A0KHG0"/>